<name>A0A0F9II29_9ZZZZ</name>
<evidence type="ECO:0000313" key="1">
    <source>
        <dbReference type="EMBL" id="KKM27246.1"/>
    </source>
</evidence>
<comment type="caution">
    <text evidence="1">The sequence shown here is derived from an EMBL/GenBank/DDBJ whole genome shotgun (WGS) entry which is preliminary data.</text>
</comment>
<accession>A0A0F9II29</accession>
<dbReference type="AlphaFoldDB" id="A0A0F9II29"/>
<protein>
    <submittedName>
        <fullName evidence="1">Uncharacterized protein</fullName>
    </submittedName>
</protein>
<dbReference type="EMBL" id="LAZR01012357">
    <property type="protein sequence ID" value="KKM27246.1"/>
    <property type="molecule type" value="Genomic_DNA"/>
</dbReference>
<organism evidence="1">
    <name type="scientific">marine sediment metagenome</name>
    <dbReference type="NCBI Taxonomy" id="412755"/>
    <lineage>
        <taxon>unclassified sequences</taxon>
        <taxon>metagenomes</taxon>
        <taxon>ecological metagenomes</taxon>
    </lineage>
</organism>
<proteinExistence type="predicted"/>
<sequence length="159" mass="17797">MKKSDLAQYLLDLDNNIDKIVDVLRSDLIAKFETKEKNNEAATHLFEVHIAMIDYVIASRINSLWKKSYDGSKIQLDEATHRVLGTSDGIPGETITLHRSNTLKFTKRQNKDSEAVTVTDLLNALARAGVEKGVVGKAYKMALKPKRGNTYYNVTAVED</sequence>
<reference evidence="1" key="1">
    <citation type="journal article" date="2015" name="Nature">
        <title>Complex archaea that bridge the gap between prokaryotes and eukaryotes.</title>
        <authorList>
            <person name="Spang A."/>
            <person name="Saw J.H."/>
            <person name="Jorgensen S.L."/>
            <person name="Zaremba-Niedzwiedzka K."/>
            <person name="Martijn J."/>
            <person name="Lind A.E."/>
            <person name="van Eijk R."/>
            <person name="Schleper C."/>
            <person name="Guy L."/>
            <person name="Ettema T.J."/>
        </authorList>
    </citation>
    <scope>NUCLEOTIDE SEQUENCE</scope>
</reference>
<gene>
    <name evidence="1" type="ORF">LCGC14_1576600</name>
</gene>